<dbReference type="PANTHER" id="PTHR14132:SF14">
    <property type="entry name" value="FXYD DOMAIN-CONTAINING ION TRANSPORT REGULATOR 5"/>
    <property type="match status" value="1"/>
</dbReference>
<dbReference type="Proteomes" id="UP000765507">
    <property type="component" value="Unassembled WGS sequence"/>
</dbReference>
<feature type="transmembrane region" description="Helical" evidence="8">
    <location>
        <begin position="170"/>
        <end position="192"/>
    </location>
</feature>
<name>A0A8T1RW53_CHESE</name>
<dbReference type="EMBL" id="JAHGAV010003047">
    <property type="protein sequence ID" value="KAG6920999.1"/>
    <property type="molecule type" value="Genomic_DNA"/>
</dbReference>
<comment type="subcellular location">
    <subcellularLocation>
        <location evidence="1">Membrane</location>
        <topology evidence="1">Single-pass membrane protein</topology>
    </subcellularLocation>
</comment>
<evidence type="ECO:0000256" key="2">
    <source>
        <dbReference type="ARBA" id="ARBA00005948"/>
    </source>
</evidence>
<feature type="compositionally biased region" description="Low complexity" evidence="9">
    <location>
        <begin position="101"/>
        <end position="130"/>
    </location>
</feature>
<evidence type="ECO:0000256" key="4">
    <source>
        <dbReference type="ARBA" id="ARBA00022692"/>
    </source>
</evidence>
<keyword evidence="4 8" id="KW-0812">Transmembrane</keyword>
<keyword evidence="8" id="KW-0732">Signal</keyword>
<feature type="signal peptide" evidence="8">
    <location>
        <begin position="1"/>
        <end position="22"/>
    </location>
</feature>
<dbReference type="PROSITE" id="PS01310">
    <property type="entry name" value="FXYD"/>
    <property type="match status" value="1"/>
</dbReference>
<dbReference type="GO" id="GO:0006811">
    <property type="term" value="P:monoatomic ion transport"/>
    <property type="evidence" value="ECO:0007669"/>
    <property type="project" value="UniProtKB-KW"/>
</dbReference>
<dbReference type="GO" id="GO:0043269">
    <property type="term" value="P:regulation of monoatomic ion transport"/>
    <property type="evidence" value="ECO:0007669"/>
    <property type="project" value="InterPro"/>
</dbReference>
<dbReference type="AlphaFoldDB" id="A0A8T1RW53"/>
<keyword evidence="11" id="KW-1185">Reference proteome</keyword>
<evidence type="ECO:0000256" key="8">
    <source>
        <dbReference type="RuleBase" id="RU364131"/>
    </source>
</evidence>
<proteinExistence type="inferred from homology"/>
<dbReference type="InterPro" id="IPR000272">
    <property type="entry name" value="Ion-transport_regulator_FXYD"/>
</dbReference>
<keyword evidence="5 8" id="KW-1133">Transmembrane helix</keyword>
<feature type="chain" id="PRO_5035959108" description="FXYD domain-containing ion transport regulator" evidence="8">
    <location>
        <begin position="23"/>
        <end position="211"/>
    </location>
</feature>
<dbReference type="InterPro" id="IPR047297">
    <property type="entry name" value="FXYD_motif"/>
</dbReference>
<evidence type="ECO:0000313" key="10">
    <source>
        <dbReference type="EMBL" id="KAG6920999.1"/>
    </source>
</evidence>
<dbReference type="Gene3D" id="1.20.5.780">
    <property type="entry name" value="Single helix bin"/>
    <property type="match status" value="1"/>
</dbReference>
<evidence type="ECO:0000256" key="3">
    <source>
        <dbReference type="ARBA" id="ARBA00022448"/>
    </source>
</evidence>
<keyword evidence="3 8" id="KW-0813">Transport</keyword>
<comment type="caution">
    <text evidence="10">The sequence shown here is derived from an EMBL/GenBank/DDBJ whole genome shotgun (WGS) entry which is preliminary data.</text>
</comment>
<evidence type="ECO:0000256" key="7">
    <source>
        <dbReference type="ARBA" id="ARBA00023136"/>
    </source>
</evidence>
<keyword evidence="7 8" id="KW-0472">Membrane</keyword>
<dbReference type="PANTHER" id="PTHR14132">
    <property type="entry name" value="SODIUM/POTASSIUM-TRANSPORTING ATPASE SUBUNIT GAMMA"/>
    <property type="match status" value="1"/>
</dbReference>
<dbReference type="OrthoDB" id="9050389at2759"/>
<sequence>MVLLQVQVSILFLFLGLVPVLAQQDNSSTLLAETTLEGEQEANGIPTPKLGQDSGAVTLSAPNMDPRGEAQDAEGENRPSTGSGHHVEDEVTNATTGSGGSSSSSMSTTASATTGSGGSSSSSMSTTASGPKRPATQAKSHREHGSSARSGAGQSQEDIFFYDYYSLRKWGLIAAAILFVLGILILTCGKYGKLPGCGGRTRRSAYDISRL</sequence>
<gene>
    <name evidence="10" type="primary">FXYD5</name>
    <name evidence="10" type="ORF">G0U57_011578</name>
</gene>
<dbReference type="GO" id="GO:0016020">
    <property type="term" value="C:membrane"/>
    <property type="evidence" value="ECO:0007669"/>
    <property type="project" value="UniProtKB-SubCell"/>
</dbReference>
<feature type="region of interest" description="Disordered" evidence="9">
    <location>
        <begin position="39"/>
        <end position="152"/>
    </location>
</feature>
<comment type="similarity">
    <text evidence="2 8">Belongs to the FXYD family.</text>
</comment>
<organism evidence="10 11">
    <name type="scientific">Chelydra serpentina</name>
    <name type="common">Snapping turtle</name>
    <name type="synonym">Testudo serpentina</name>
    <dbReference type="NCBI Taxonomy" id="8475"/>
    <lineage>
        <taxon>Eukaryota</taxon>
        <taxon>Metazoa</taxon>
        <taxon>Chordata</taxon>
        <taxon>Craniata</taxon>
        <taxon>Vertebrata</taxon>
        <taxon>Euteleostomi</taxon>
        <taxon>Archelosauria</taxon>
        <taxon>Testudinata</taxon>
        <taxon>Testudines</taxon>
        <taxon>Cryptodira</taxon>
        <taxon>Durocryptodira</taxon>
        <taxon>Americhelydia</taxon>
        <taxon>Chelydroidea</taxon>
        <taxon>Chelydridae</taxon>
        <taxon>Chelydra</taxon>
    </lineage>
</organism>
<evidence type="ECO:0000256" key="1">
    <source>
        <dbReference type="ARBA" id="ARBA00004167"/>
    </source>
</evidence>
<evidence type="ECO:0000313" key="11">
    <source>
        <dbReference type="Proteomes" id="UP000765507"/>
    </source>
</evidence>
<accession>A0A8T1RW53</accession>
<dbReference type="CDD" id="cd20323">
    <property type="entry name" value="FXYD_FXYD5"/>
    <property type="match status" value="1"/>
</dbReference>
<evidence type="ECO:0000256" key="6">
    <source>
        <dbReference type="ARBA" id="ARBA00023065"/>
    </source>
</evidence>
<dbReference type="GO" id="GO:0017080">
    <property type="term" value="F:sodium channel regulator activity"/>
    <property type="evidence" value="ECO:0007669"/>
    <property type="project" value="TreeGrafter"/>
</dbReference>
<dbReference type="Pfam" id="PF02038">
    <property type="entry name" value="ATP1G1_PLM_MAT8"/>
    <property type="match status" value="1"/>
</dbReference>
<keyword evidence="6 8" id="KW-0406">Ion transport</keyword>
<evidence type="ECO:0000256" key="9">
    <source>
        <dbReference type="SAM" id="MobiDB-lite"/>
    </source>
</evidence>
<evidence type="ECO:0000256" key="5">
    <source>
        <dbReference type="ARBA" id="ARBA00022989"/>
    </source>
</evidence>
<reference evidence="10 11" key="1">
    <citation type="journal article" date="2020" name="G3 (Bethesda)">
        <title>Draft Genome of the Common Snapping Turtle, Chelydra serpentina, a Model for Phenotypic Plasticity in Reptiles.</title>
        <authorList>
            <person name="Das D."/>
            <person name="Singh S.K."/>
            <person name="Bierstedt J."/>
            <person name="Erickson A."/>
            <person name="Galli G.L.J."/>
            <person name="Crossley D.A. 2nd"/>
            <person name="Rhen T."/>
        </authorList>
    </citation>
    <scope>NUCLEOTIDE SEQUENCE [LARGE SCALE GENOMIC DNA]</scope>
    <source>
        <strain evidence="10">KW</strain>
    </source>
</reference>
<protein>
    <recommendedName>
        <fullName evidence="8">FXYD domain-containing ion transport regulator</fullName>
    </recommendedName>
</protein>